<reference evidence="5 6" key="1">
    <citation type="journal article" date="2015" name="Genome Biol. Evol.">
        <title>Comparative Genomics of a Bacterivorous Green Alga Reveals Evolutionary Causalities and Consequences of Phago-Mixotrophic Mode of Nutrition.</title>
        <authorList>
            <person name="Burns J.A."/>
            <person name="Paasch A."/>
            <person name="Narechania A."/>
            <person name="Kim E."/>
        </authorList>
    </citation>
    <scope>NUCLEOTIDE SEQUENCE [LARGE SCALE GENOMIC DNA]</scope>
    <source>
        <strain evidence="5 6">PLY_AMNH</strain>
    </source>
</reference>
<sequence length="103" mass="10813">MESCSAVCSTTSLNTLDLRRNEIGPEGAKALAVALTPNEEGVFNGSLNTLNLGGNGIGDEGAKALAVALTPNEEVVFNRVKLGDRGVQHVLEHTEFDKQCNSS</sequence>
<dbReference type="InterPro" id="IPR032675">
    <property type="entry name" value="LRR_dom_sf"/>
</dbReference>
<keyword evidence="2" id="KW-0343">GTPase activation</keyword>
<dbReference type="AlphaFoldDB" id="A0AAE0LE54"/>
<dbReference type="GO" id="GO:0048471">
    <property type="term" value="C:perinuclear region of cytoplasm"/>
    <property type="evidence" value="ECO:0007669"/>
    <property type="project" value="TreeGrafter"/>
</dbReference>
<gene>
    <name evidence="5" type="ORF">CYMTET_10747</name>
</gene>
<comment type="subcellular location">
    <subcellularLocation>
        <location evidence="1">Cytoplasm</location>
        <location evidence="1">Cytoskeleton</location>
        <location evidence="1">Cilium axoneme</location>
    </subcellularLocation>
</comment>
<dbReference type="PANTHER" id="PTHR24113:SF12">
    <property type="entry name" value="RAN GTPASE-ACTIVATING PROTEIN 1"/>
    <property type="match status" value="1"/>
</dbReference>
<dbReference type="PANTHER" id="PTHR24113">
    <property type="entry name" value="RAN GTPASE-ACTIVATING PROTEIN 1"/>
    <property type="match status" value="1"/>
</dbReference>
<dbReference type="InterPro" id="IPR001611">
    <property type="entry name" value="Leu-rich_rpt"/>
</dbReference>
<evidence type="ECO:0000313" key="5">
    <source>
        <dbReference type="EMBL" id="KAK3281464.1"/>
    </source>
</evidence>
<dbReference type="GO" id="GO:0005096">
    <property type="term" value="F:GTPase activator activity"/>
    <property type="evidence" value="ECO:0007669"/>
    <property type="project" value="UniProtKB-KW"/>
</dbReference>
<dbReference type="Proteomes" id="UP001190700">
    <property type="component" value="Unassembled WGS sequence"/>
</dbReference>
<comment type="caution">
    <text evidence="5">The sequence shown here is derived from an EMBL/GenBank/DDBJ whole genome shotgun (WGS) entry which is preliminary data.</text>
</comment>
<dbReference type="Pfam" id="PF13516">
    <property type="entry name" value="LRR_6"/>
    <property type="match status" value="2"/>
</dbReference>
<proteinExistence type="predicted"/>
<keyword evidence="3" id="KW-0433">Leucine-rich repeat</keyword>
<dbReference type="SUPFAM" id="SSF52047">
    <property type="entry name" value="RNI-like"/>
    <property type="match status" value="1"/>
</dbReference>
<evidence type="ECO:0000256" key="1">
    <source>
        <dbReference type="ARBA" id="ARBA00004430"/>
    </source>
</evidence>
<dbReference type="GO" id="GO:0006913">
    <property type="term" value="P:nucleocytoplasmic transport"/>
    <property type="evidence" value="ECO:0007669"/>
    <property type="project" value="TreeGrafter"/>
</dbReference>
<evidence type="ECO:0000313" key="6">
    <source>
        <dbReference type="Proteomes" id="UP001190700"/>
    </source>
</evidence>
<organism evidence="5 6">
    <name type="scientific">Cymbomonas tetramitiformis</name>
    <dbReference type="NCBI Taxonomy" id="36881"/>
    <lineage>
        <taxon>Eukaryota</taxon>
        <taxon>Viridiplantae</taxon>
        <taxon>Chlorophyta</taxon>
        <taxon>Pyramimonadophyceae</taxon>
        <taxon>Pyramimonadales</taxon>
        <taxon>Pyramimonadaceae</taxon>
        <taxon>Cymbomonas</taxon>
    </lineage>
</organism>
<dbReference type="GO" id="GO:0005829">
    <property type="term" value="C:cytosol"/>
    <property type="evidence" value="ECO:0007669"/>
    <property type="project" value="TreeGrafter"/>
</dbReference>
<dbReference type="GO" id="GO:0005930">
    <property type="term" value="C:axoneme"/>
    <property type="evidence" value="ECO:0007669"/>
    <property type="project" value="UniProtKB-SubCell"/>
</dbReference>
<accession>A0AAE0LE54</accession>
<dbReference type="GO" id="GO:0031267">
    <property type="term" value="F:small GTPase binding"/>
    <property type="evidence" value="ECO:0007669"/>
    <property type="project" value="TreeGrafter"/>
</dbReference>
<protein>
    <submittedName>
        <fullName evidence="5">Uncharacterized protein</fullName>
    </submittedName>
</protein>
<keyword evidence="4" id="KW-0677">Repeat</keyword>
<dbReference type="EMBL" id="LGRX02003828">
    <property type="protein sequence ID" value="KAK3281464.1"/>
    <property type="molecule type" value="Genomic_DNA"/>
</dbReference>
<dbReference type="Gene3D" id="3.80.10.10">
    <property type="entry name" value="Ribonuclease Inhibitor"/>
    <property type="match status" value="1"/>
</dbReference>
<evidence type="ECO:0000256" key="4">
    <source>
        <dbReference type="ARBA" id="ARBA00022737"/>
    </source>
</evidence>
<keyword evidence="6" id="KW-1185">Reference proteome</keyword>
<dbReference type="GO" id="GO:0005634">
    <property type="term" value="C:nucleus"/>
    <property type="evidence" value="ECO:0007669"/>
    <property type="project" value="TreeGrafter"/>
</dbReference>
<evidence type="ECO:0000256" key="2">
    <source>
        <dbReference type="ARBA" id="ARBA00022468"/>
    </source>
</evidence>
<dbReference type="SMART" id="SM00368">
    <property type="entry name" value="LRR_RI"/>
    <property type="match status" value="2"/>
</dbReference>
<dbReference type="InterPro" id="IPR027038">
    <property type="entry name" value="RanGap"/>
</dbReference>
<evidence type="ECO:0000256" key="3">
    <source>
        <dbReference type="ARBA" id="ARBA00022614"/>
    </source>
</evidence>
<name>A0AAE0LE54_9CHLO</name>